<accession>A0A9D9HJZ7</accession>
<dbReference type="AlphaFoldDB" id="A0A9D9HJZ7"/>
<comment type="caution">
    <text evidence="1">The sequence shown here is derived from an EMBL/GenBank/DDBJ whole genome shotgun (WGS) entry which is preliminary data.</text>
</comment>
<dbReference type="EMBL" id="JADIMK010000018">
    <property type="protein sequence ID" value="MBO8455227.1"/>
    <property type="molecule type" value="Genomic_DNA"/>
</dbReference>
<proteinExistence type="predicted"/>
<reference evidence="1" key="1">
    <citation type="submission" date="2020-10" db="EMBL/GenBank/DDBJ databases">
        <authorList>
            <person name="Gilroy R."/>
        </authorList>
    </citation>
    <scope>NUCLEOTIDE SEQUENCE</scope>
    <source>
        <strain evidence="1">B1-3475</strain>
    </source>
</reference>
<protein>
    <submittedName>
        <fullName evidence="1">Uncharacterized protein</fullName>
    </submittedName>
</protein>
<gene>
    <name evidence="1" type="ORF">IAC08_02335</name>
</gene>
<sequence length="345" mass="38760">MSYSRSFSKTISVYYSGTASTTVSVGGQSRSVSVPYSGYAQEVVTVRVHVDTDPFDYSVGKCNNNVNLLTGAVVATESAQIASIRDNSRKVAQTIINGFFKTVRSEISQQIVELKSRIDATLLHLHELSKRCVEKQVQMEKDYNMITSRYSKVFTDLDNELSNRIHELDRPAFVFRKTSGECVSPVMDSDMVTTVAVSGLEQSSLEAKISASVAKKTALDAIMKANRFLEINQKTDSILDKCILPMEGEASYYAPVCYMESSDNQEKSMKRIYSQERLPEMDKDQFVEKIGSAEWPRPDEATVSRLRKCFNAEVNAHYSNSSAPHDVRVSEYINRLFDINSIQMF</sequence>
<organism evidence="1 2">
    <name type="scientific">Candidatus Cryptobacteroides intestinigallinarum</name>
    <dbReference type="NCBI Taxonomy" id="2840767"/>
    <lineage>
        <taxon>Bacteria</taxon>
        <taxon>Pseudomonadati</taxon>
        <taxon>Bacteroidota</taxon>
        <taxon>Bacteroidia</taxon>
        <taxon>Bacteroidales</taxon>
        <taxon>Candidatus Cryptobacteroides</taxon>
    </lineage>
</organism>
<evidence type="ECO:0000313" key="2">
    <source>
        <dbReference type="Proteomes" id="UP000823617"/>
    </source>
</evidence>
<name>A0A9D9HJZ7_9BACT</name>
<evidence type="ECO:0000313" key="1">
    <source>
        <dbReference type="EMBL" id="MBO8455227.1"/>
    </source>
</evidence>
<dbReference type="Proteomes" id="UP000823617">
    <property type="component" value="Unassembled WGS sequence"/>
</dbReference>
<reference evidence="1" key="2">
    <citation type="journal article" date="2021" name="PeerJ">
        <title>Extensive microbial diversity within the chicken gut microbiome revealed by metagenomics and culture.</title>
        <authorList>
            <person name="Gilroy R."/>
            <person name="Ravi A."/>
            <person name="Getino M."/>
            <person name="Pursley I."/>
            <person name="Horton D.L."/>
            <person name="Alikhan N.F."/>
            <person name="Baker D."/>
            <person name="Gharbi K."/>
            <person name="Hall N."/>
            <person name="Watson M."/>
            <person name="Adriaenssens E.M."/>
            <person name="Foster-Nyarko E."/>
            <person name="Jarju S."/>
            <person name="Secka A."/>
            <person name="Antonio M."/>
            <person name="Oren A."/>
            <person name="Chaudhuri R.R."/>
            <person name="La Ragione R."/>
            <person name="Hildebrand F."/>
            <person name="Pallen M.J."/>
        </authorList>
    </citation>
    <scope>NUCLEOTIDE SEQUENCE</scope>
    <source>
        <strain evidence="1">B1-3475</strain>
    </source>
</reference>